<organism evidence="1 2">
    <name type="scientific">Roseburia inulinivorans DSM 16841</name>
    <dbReference type="NCBI Taxonomy" id="622312"/>
    <lineage>
        <taxon>Bacteria</taxon>
        <taxon>Bacillati</taxon>
        <taxon>Bacillota</taxon>
        <taxon>Clostridia</taxon>
        <taxon>Lachnospirales</taxon>
        <taxon>Lachnospiraceae</taxon>
        <taxon>Roseburia</taxon>
    </lineage>
</organism>
<evidence type="ECO:0000313" key="2">
    <source>
        <dbReference type="Proteomes" id="UP000003561"/>
    </source>
</evidence>
<dbReference type="Proteomes" id="UP000003561">
    <property type="component" value="Unassembled WGS sequence"/>
</dbReference>
<gene>
    <name evidence="1" type="ORF">ROSEINA2194_02540</name>
</gene>
<evidence type="ECO:0000313" key="1">
    <source>
        <dbReference type="EMBL" id="EEG93573.1"/>
    </source>
</evidence>
<proteinExistence type="predicted"/>
<sequence length="42" mass="4644">MVNVENPLPEEYSVDLSEITEEVMVAVPGCAGVWIHKTLSTR</sequence>
<name>C0FUW9_9FIRM</name>
<reference evidence="1 2" key="2">
    <citation type="submission" date="2009-03" db="EMBL/GenBank/DDBJ databases">
        <title>Draft genome sequence of Roseburia inulinivorans (DSM 16841).</title>
        <authorList>
            <person name="Sudarsanam P."/>
            <person name="Ley R."/>
            <person name="Guruge J."/>
            <person name="Turnbaugh P.J."/>
            <person name="Mahowald M."/>
            <person name="Liep D."/>
            <person name="Gordon J."/>
        </authorList>
    </citation>
    <scope>NUCLEOTIDE SEQUENCE [LARGE SCALE GENOMIC DNA]</scope>
    <source>
        <strain evidence="1 2">DSM 16841</strain>
    </source>
</reference>
<comment type="caution">
    <text evidence="1">The sequence shown here is derived from an EMBL/GenBank/DDBJ whole genome shotgun (WGS) entry which is preliminary data.</text>
</comment>
<protein>
    <submittedName>
        <fullName evidence="1">Uncharacterized protein</fullName>
    </submittedName>
</protein>
<dbReference type="EMBL" id="ACFY01000096">
    <property type="protein sequence ID" value="EEG93573.1"/>
    <property type="molecule type" value="Genomic_DNA"/>
</dbReference>
<reference evidence="1 2" key="1">
    <citation type="submission" date="2009-02" db="EMBL/GenBank/DDBJ databases">
        <authorList>
            <person name="Fulton L."/>
            <person name="Clifton S."/>
            <person name="Fulton B."/>
            <person name="Xu J."/>
            <person name="Minx P."/>
            <person name="Pepin K.H."/>
            <person name="Johnson M."/>
            <person name="Bhonagiri V."/>
            <person name="Nash W.E."/>
            <person name="Mardis E.R."/>
            <person name="Wilson R.K."/>
        </authorList>
    </citation>
    <scope>NUCLEOTIDE SEQUENCE [LARGE SCALE GENOMIC DNA]</scope>
    <source>
        <strain evidence="1 2">DSM 16841</strain>
    </source>
</reference>
<dbReference type="AlphaFoldDB" id="C0FUW9"/>
<accession>C0FUW9</accession>